<dbReference type="InterPro" id="IPR003413">
    <property type="entry name" value="T2SS_GspI_C"/>
</dbReference>
<comment type="PTM">
    <text evidence="9">Cleaved by prepilin peptidase.</text>
</comment>
<keyword evidence="4 9" id="KW-0488">Methylation</keyword>
<feature type="domain" description="Type II secretion system protein GspI C-terminal" evidence="11">
    <location>
        <begin position="40"/>
        <end position="118"/>
    </location>
</feature>
<comment type="subcellular location">
    <subcellularLocation>
        <location evidence="1 9">Cell inner membrane</location>
        <topology evidence="1 9">Single-pass membrane protein</topology>
    </subcellularLocation>
</comment>
<comment type="subunit">
    <text evidence="9">Type II secretion is composed of four main components: the outer membrane complex, the inner membrane complex, the cytoplasmic secretion ATPase and the periplasm-spanning pseudopilus.</text>
</comment>
<dbReference type="InterPro" id="IPR012902">
    <property type="entry name" value="N_methyl_site"/>
</dbReference>
<keyword evidence="13" id="KW-1185">Reference proteome</keyword>
<dbReference type="NCBIfam" id="TIGR01707">
    <property type="entry name" value="gspI"/>
    <property type="match status" value="1"/>
</dbReference>
<dbReference type="InterPro" id="IPR010052">
    <property type="entry name" value="T2SS_protein-GspI"/>
</dbReference>
<dbReference type="AlphaFoldDB" id="A0AAP6JEZ2"/>
<evidence type="ECO:0000256" key="10">
    <source>
        <dbReference type="SAM" id="MobiDB-lite"/>
    </source>
</evidence>
<comment type="caution">
    <text evidence="12">The sequence shown here is derived from an EMBL/GenBank/DDBJ whole genome shotgun (WGS) entry which is preliminary data.</text>
</comment>
<evidence type="ECO:0000256" key="3">
    <source>
        <dbReference type="ARBA" id="ARBA00022475"/>
    </source>
</evidence>
<dbReference type="PANTHER" id="PTHR38779:SF2">
    <property type="entry name" value="TYPE II SECRETION SYSTEM PROTEIN I-RELATED"/>
    <property type="match status" value="1"/>
</dbReference>
<reference evidence="12 13" key="1">
    <citation type="submission" date="2023-12" db="EMBL/GenBank/DDBJ databases">
        <title>Whole-genome sequencing of halo(alkali)philic microorganisms from hypersaline lakes.</title>
        <authorList>
            <person name="Sorokin D.Y."/>
            <person name="Merkel A.Y."/>
            <person name="Messina E."/>
            <person name="Yakimov M."/>
        </authorList>
    </citation>
    <scope>NUCLEOTIDE SEQUENCE [LARGE SCALE GENOMIC DNA]</scope>
    <source>
        <strain evidence="12 13">AB-CW1</strain>
    </source>
</reference>
<dbReference type="PROSITE" id="PS00409">
    <property type="entry name" value="PROKAR_NTER_METHYL"/>
    <property type="match status" value="1"/>
</dbReference>
<evidence type="ECO:0000313" key="12">
    <source>
        <dbReference type="EMBL" id="MEA5445267.1"/>
    </source>
</evidence>
<dbReference type="GO" id="GO:0015627">
    <property type="term" value="C:type II protein secretion system complex"/>
    <property type="evidence" value="ECO:0007669"/>
    <property type="project" value="UniProtKB-UniRule"/>
</dbReference>
<feature type="compositionally biased region" description="Pro residues" evidence="10">
    <location>
        <begin position="150"/>
        <end position="161"/>
    </location>
</feature>
<evidence type="ECO:0000256" key="6">
    <source>
        <dbReference type="ARBA" id="ARBA00022692"/>
    </source>
</evidence>
<keyword evidence="8" id="KW-0472">Membrane</keyword>
<dbReference type="EMBL" id="JAYGII010000008">
    <property type="protein sequence ID" value="MEA5445267.1"/>
    <property type="molecule type" value="Genomic_DNA"/>
</dbReference>
<dbReference type="Pfam" id="PF02501">
    <property type="entry name" value="T2SSI"/>
    <property type="match status" value="1"/>
</dbReference>
<evidence type="ECO:0000256" key="5">
    <source>
        <dbReference type="ARBA" id="ARBA00022519"/>
    </source>
</evidence>
<evidence type="ECO:0000256" key="1">
    <source>
        <dbReference type="ARBA" id="ARBA00004377"/>
    </source>
</evidence>
<accession>A0AAP6JEZ2</accession>
<dbReference type="Pfam" id="PF07963">
    <property type="entry name" value="N_methyl"/>
    <property type="match status" value="1"/>
</dbReference>
<evidence type="ECO:0000256" key="8">
    <source>
        <dbReference type="ARBA" id="ARBA00023136"/>
    </source>
</evidence>
<comment type="similarity">
    <text evidence="2 9">Belongs to the GSP I family.</text>
</comment>
<dbReference type="GO" id="GO:0005886">
    <property type="term" value="C:plasma membrane"/>
    <property type="evidence" value="ECO:0007669"/>
    <property type="project" value="UniProtKB-SubCell"/>
</dbReference>
<dbReference type="SUPFAM" id="SSF54523">
    <property type="entry name" value="Pili subunits"/>
    <property type="match status" value="1"/>
</dbReference>
<dbReference type="GO" id="GO:0015628">
    <property type="term" value="P:protein secretion by the type II secretion system"/>
    <property type="evidence" value="ECO:0007669"/>
    <property type="project" value="UniProtKB-UniRule"/>
</dbReference>
<evidence type="ECO:0000256" key="9">
    <source>
        <dbReference type="RuleBase" id="RU368030"/>
    </source>
</evidence>
<proteinExistence type="inferred from homology"/>
<organism evidence="12 13">
    <name type="scientific">Natronospira elongata</name>
    <dbReference type="NCBI Taxonomy" id="3110268"/>
    <lineage>
        <taxon>Bacteria</taxon>
        <taxon>Pseudomonadati</taxon>
        <taxon>Pseudomonadota</taxon>
        <taxon>Gammaproteobacteria</taxon>
        <taxon>Natronospirales</taxon>
        <taxon>Natronospiraceae</taxon>
        <taxon>Natronospira</taxon>
    </lineage>
</organism>
<keyword evidence="6" id="KW-0812">Transmembrane</keyword>
<keyword evidence="3" id="KW-1003">Cell membrane</keyword>
<evidence type="ECO:0000256" key="7">
    <source>
        <dbReference type="ARBA" id="ARBA00022989"/>
    </source>
</evidence>
<dbReference type="RefSeq" id="WP_346050897.1">
    <property type="nucleotide sequence ID" value="NZ_JAYGII010000008.1"/>
</dbReference>
<dbReference type="NCBIfam" id="TIGR02532">
    <property type="entry name" value="IV_pilin_GFxxxE"/>
    <property type="match status" value="1"/>
</dbReference>
<feature type="region of interest" description="Disordered" evidence="10">
    <location>
        <begin position="125"/>
        <end position="161"/>
    </location>
</feature>
<evidence type="ECO:0000256" key="4">
    <source>
        <dbReference type="ARBA" id="ARBA00022481"/>
    </source>
</evidence>
<evidence type="ECO:0000256" key="2">
    <source>
        <dbReference type="ARBA" id="ARBA00008358"/>
    </source>
</evidence>
<keyword evidence="5 9" id="KW-0997">Cell inner membrane</keyword>
<comment type="function">
    <text evidence="9">Component of the type II secretion system required for the energy-dependent secretion of extracellular factors such as proteases and toxins from the periplasm.</text>
</comment>
<name>A0AAP6JEZ2_9GAMM</name>
<dbReference type="InterPro" id="IPR045584">
    <property type="entry name" value="Pilin-like"/>
</dbReference>
<evidence type="ECO:0000259" key="11">
    <source>
        <dbReference type="Pfam" id="PF02501"/>
    </source>
</evidence>
<dbReference type="Proteomes" id="UP001302316">
    <property type="component" value="Unassembled WGS sequence"/>
</dbReference>
<gene>
    <name evidence="12" type="primary">gspI</name>
    <name evidence="12" type="ORF">VCB98_05490</name>
</gene>
<keyword evidence="7" id="KW-1133">Transmembrane helix</keyword>
<sequence length="161" mass="17515">MRTARGFTLLEVLVALAVVAIALTAVLANSGTTVSQAAQLRDTSIAQWVAENRIAELRLEGAWPSTGRTEGNEDMAGREWHWTMEVENTQDDDLRRIQVRVRTDRDAEGSVATVLGFIGRPQEIQGIPRFIPSVPPDPDYDPDEDNGGGTPPPPPTGGRSR</sequence>
<protein>
    <recommendedName>
        <fullName evidence="9">Type II secretion system protein I</fullName>
        <shortName evidence="9">T2SS minor pseudopilin I</shortName>
    </recommendedName>
</protein>
<dbReference type="PANTHER" id="PTHR38779">
    <property type="entry name" value="TYPE II SECRETION SYSTEM PROTEIN I-RELATED"/>
    <property type="match status" value="1"/>
</dbReference>
<dbReference type="Gene3D" id="3.30.1300.30">
    <property type="entry name" value="GSPII I/J protein-like"/>
    <property type="match status" value="1"/>
</dbReference>
<evidence type="ECO:0000313" key="13">
    <source>
        <dbReference type="Proteomes" id="UP001302316"/>
    </source>
</evidence>